<keyword evidence="2" id="KW-0479">Metal-binding</keyword>
<dbReference type="Gene3D" id="1.10.15.40">
    <property type="entry name" value="Electron transport complex subunit B, putative Fe-S cluster"/>
    <property type="match status" value="1"/>
</dbReference>
<dbReference type="GO" id="GO:0051539">
    <property type="term" value="F:4 iron, 4 sulfur cluster binding"/>
    <property type="evidence" value="ECO:0007669"/>
    <property type="project" value="UniProtKB-KW"/>
</dbReference>
<comment type="caution">
    <text evidence="7">The sequence shown here is derived from an EMBL/GenBank/DDBJ whole genome shotgun (WGS) entry which is preliminary data.</text>
</comment>
<feature type="domain" description="4Fe-4S" evidence="6">
    <location>
        <begin position="334"/>
        <end position="395"/>
    </location>
</feature>
<dbReference type="Pfam" id="PF02906">
    <property type="entry name" value="Fe_hyd_lg_C"/>
    <property type="match status" value="2"/>
</dbReference>
<sequence>MSLIVSSEAECLYCYKCLRNCPVKAISFSAGKTWVIEEECVHCGRCVSICPQKAKRYTKNIEDFKRLRENSFLVSIAPSFFAHYDEPYRVISLLKSWGAKIVQETAVGAELVSREYSHLFQQQKTIVSTACPVVVELAEKHFPSILPHLAHVDSPMTAHTKILKQLHGDLPIVFIGPCIAKKAEGTVDVALTFEELDALMNEEKVDLSQFDEQFPEGPYPSYARMYPTSGGINYTVRIDFDAHIVVEGVENLIELFENFPSHEEKIFIEASACHGGCINGPAIRKDLSLAEKRLRIVRHARKMSQLEQGSIQVQINIDRDFSVKKRTIQIDEPKIEEVLTEMGKADEKKRLNCGACGYDSCKDKAIAVLLGRAEKEMCITYLVDKLKAATHRIVEESPNAILMVKDGKIIYRNKSASNIFRNGAEEKFVQELRESFFKGQPVQIGPNLYYVKFFILPEEKADVYLLVDVTKERQQEETLRRIKKETIQKMEEMLSKQMRVVQEVAGLLGETVAEIKASFVELRTSLEE</sequence>
<dbReference type="Gene3D" id="3.40.950.10">
    <property type="entry name" value="Fe-only Hydrogenase (Larger Subunit), Chain L, domain 3"/>
    <property type="match status" value="1"/>
</dbReference>
<dbReference type="InterPro" id="IPR007202">
    <property type="entry name" value="4Fe-4S_dom"/>
</dbReference>
<name>A0A832I7U6_9THEM</name>
<accession>A0A832I7U6</accession>
<dbReference type="SUPFAM" id="SSF54862">
    <property type="entry name" value="4Fe-4S ferredoxins"/>
    <property type="match status" value="1"/>
</dbReference>
<evidence type="ECO:0000256" key="3">
    <source>
        <dbReference type="ARBA" id="ARBA00023004"/>
    </source>
</evidence>
<feature type="domain" description="4Fe-4S ferredoxin-type" evidence="5">
    <location>
        <begin position="31"/>
        <end position="60"/>
    </location>
</feature>
<dbReference type="InterPro" id="IPR009016">
    <property type="entry name" value="Fe_hydrogenase"/>
</dbReference>
<dbReference type="PANTHER" id="PTHR11615">
    <property type="entry name" value="NITRATE, FORMATE, IRON DEHYDROGENASE"/>
    <property type="match status" value="1"/>
</dbReference>
<evidence type="ECO:0000256" key="4">
    <source>
        <dbReference type="ARBA" id="ARBA00023014"/>
    </source>
</evidence>
<evidence type="ECO:0000256" key="2">
    <source>
        <dbReference type="ARBA" id="ARBA00022723"/>
    </source>
</evidence>
<dbReference type="EMBL" id="DTKQ01000052">
    <property type="protein sequence ID" value="HGZ79895.1"/>
    <property type="molecule type" value="Genomic_DNA"/>
</dbReference>
<gene>
    <name evidence="7" type="ORF">ENW55_07915</name>
</gene>
<dbReference type="Gene3D" id="3.30.70.20">
    <property type="match status" value="1"/>
</dbReference>
<dbReference type="InterPro" id="IPR017900">
    <property type="entry name" value="4Fe4S_Fe_S_CS"/>
</dbReference>
<keyword evidence="4" id="KW-0411">Iron-sulfur</keyword>
<dbReference type="PROSITE" id="PS51656">
    <property type="entry name" value="4FE4S"/>
    <property type="match status" value="1"/>
</dbReference>
<dbReference type="Pfam" id="PF13237">
    <property type="entry name" value="Fer4_10"/>
    <property type="match status" value="1"/>
</dbReference>
<evidence type="ECO:0000259" key="5">
    <source>
        <dbReference type="PROSITE" id="PS51379"/>
    </source>
</evidence>
<keyword evidence="1" id="KW-0004">4Fe-4S</keyword>
<dbReference type="GO" id="GO:0046872">
    <property type="term" value="F:metal ion binding"/>
    <property type="evidence" value="ECO:0007669"/>
    <property type="project" value="UniProtKB-KW"/>
</dbReference>
<reference evidence="7" key="1">
    <citation type="journal article" date="2020" name="mSystems">
        <title>Genome- and Community-Level Interaction Insights into Carbon Utilization and Element Cycling Functions of Hydrothermarchaeota in Hydrothermal Sediment.</title>
        <authorList>
            <person name="Zhou Z."/>
            <person name="Liu Y."/>
            <person name="Xu W."/>
            <person name="Pan J."/>
            <person name="Luo Z.H."/>
            <person name="Li M."/>
        </authorList>
    </citation>
    <scope>NUCLEOTIDE SEQUENCE [LARGE SCALE GENOMIC DNA]</scope>
    <source>
        <strain evidence="7">SpSt-86</strain>
    </source>
</reference>
<evidence type="ECO:0000256" key="1">
    <source>
        <dbReference type="ARBA" id="ARBA00022485"/>
    </source>
</evidence>
<dbReference type="InterPro" id="IPR004108">
    <property type="entry name" value="Fe_hydrogenase_lsu_C"/>
</dbReference>
<proteinExistence type="predicted"/>
<feature type="domain" description="4Fe-4S ferredoxin-type" evidence="5">
    <location>
        <begin position="1"/>
        <end position="29"/>
    </location>
</feature>
<keyword evidence="3" id="KW-0408">Iron</keyword>
<dbReference type="PROSITE" id="PS00198">
    <property type="entry name" value="4FE4S_FER_1"/>
    <property type="match status" value="1"/>
</dbReference>
<evidence type="ECO:0000313" key="7">
    <source>
        <dbReference type="EMBL" id="HGZ79895.1"/>
    </source>
</evidence>
<dbReference type="Pfam" id="PF04060">
    <property type="entry name" value="FeS"/>
    <property type="match status" value="1"/>
</dbReference>
<dbReference type="InterPro" id="IPR017896">
    <property type="entry name" value="4Fe4S_Fe-S-bd"/>
</dbReference>
<dbReference type="SUPFAM" id="SSF53920">
    <property type="entry name" value="Fe-only hydrogenase"/>
    <property type="match status" value="1"/>
</dbReference>
<dbReference type="InterPro" id="IPR050340">
    <property type="entry name" value="Cytosolic_Fe-S_CAF"/>
</dbReference>
<dbReference type="PROSITE" id="PS51379">
    <property type="entry name" value="4FE4S_FER_2"/>
    <property type="match status" value="2"/>
</dbReference>
<evidence type="ECO:0000259" key="6">
    <source>
        <dbReference type="PROSITE" id="PS51656"/>
    </source>
</evidence>
<organism evidence="7">
    <name type="scientific">Pseudothermotoga hypogea</name>
    <dbReference type="NCBI Taxonomy" id="57487"/>
    <lineage>
        <taxon>Bacteria</taxon>
        <taxon>Thermotogati</taxon>
        <taxon>Thermotogota</taxon>
        <taxon>Thermotogae</taxon>
        <taxon>Thermotogales</taxon>
        <taxon>Thermotogaceae</taxon>
        <taxon>Pseudothermotoga</taxon>
    </lineage>
</organism>
<dbReference type="AlphaFoldDB" id="A0A832I7U6"/>
<protein>
    <submittedName>
        <fullName evidence="7">Ferredoxin</fullName>
    </submittedName>
</protein>